<gene>
    <name evidence="2" type="ORF">CP98_04769</name>
</gene>
<dbReference type="AlphaFoldDB" id="A0A084E9N1"/>
<organism evidence="2 3">
    <name type="scientific">Sphingobium yanoikuyae</name>
    <name type="common">Sphingomonas yanoikuyae</name>
    <dbReference type="NCBI Taxonomy" id="13690"/>
    <lineage>
        <taxon>Bacteria</taxon>
        <taxon>Pseudomonadati</taxon>
        <taxon>Pseudomonadota</taxon>
        <taxon>Alphaproteobacteria</taxon>
        <taxon>Sphingomonadales</taxon>
        <taxon>Sphingomonadaceae</taxon>
        <taxon>Sphingobium</taxon>
    </lineage>
</organism>
<dbReference type="SUPFAM" id="SSF51713">
    <property type="entry name" value="tRNA-guanine transglycosylase"/>
    <property type="match status" value="1"/>
</dbReference>
<dbReference type="GO" id="GO:0006400">
    <property type="term" value="P:tRNA modification"/>
    <property type="evidence" value="ECO:0007669"/>
    <property type="project" value="InterPro"/>
</dbReference>
<dbReference type="InterPro" id="IPR055645">
    <property type="entry name" value="DpdA"/>
</dbReference>
<dbReference type="EMBL" id="JGVR01000049">
    <property type="protein sequence ID" value="KEZ14673.1"/>
    <property type="molecule type" value="Genomic_DNA"/>
</dbReference>
<dbReference type="RefSeq" id="WP_017501049.1">
    <property type="nucleotide sequence ID" value="NZ_DAIQKB010000047.1"/>
</dbReference>
<proteinExistence type="predicted"/>
<dbReference type="Gene3D" id="3.20.20.105">
    <property type="entry name" value="Queuine tRNA-ribosyltransferase-like"/>
    <property type="match status" value="1"/>
</dbReference>
<dbReference type="Proteomes" id="UP000028534">
    <property type="component" value="Unassembled WGS sequence"/>
</dbReference>
<dbReference type="InterPro" id="IPR036511">
    <property type="entry name" value="TGT-like_sf"/>
</dbReference>
<evidence type="ECO:0000259" key="1">
    <source>
        <dbReference type="Pfam" id="PF23859"/>
    </source>
</evidence>
<evidence type="ECO:0000313" key="2">
    <source>
        <dbReference type="EMBL" id="KEZ14673.1"/>
    </source>
</evidence>
<comment type="caution">
    <text evidence="2">The sequence shown here is derived from an EMBL/GenBank/DDBJ whole genome shotgun (WGS) entry which is preliminary data.</text>
</comment>
<accession>A0A084E9N1</accession>
<name>A0A084E9N1_SPHYA</name>
<protein>
    <recommendedName>
        <fullName evidence="1">DeoxyPurine in DNA protein A domain-containing protein</fullName>
    </recommendedName>
</protein>
<evidence type="ECO:0000313" key="3">
    <source>
        <dbReference type="Proteomes" id="UP000028534"/>
    </source>
</evidence>
<dbReference type="eggNOG" id="COG0343">
    <property type="taxonomic scope" value="Bacteria"/>
</dbReference>
<reference evidence="2 3" key="1">
    <citation type="submission" date="2014-03" db="EMBL/GenBank/DDBJ databases">
        <title>Genome sequence of Sphingobium yanoikuyae B1.</title>
        <authorList>
            <person name="Gan H.M."/>
            <person name="Gan H.Y."/>
            <person name="Savka M.A."/>
        </authorList>
    </citation>
    <scope>NUCLEOTIDE SEQUENCE [LARGE SCALE GENOMIC DNA]</scope>
    <source>
        <strain evidence="2 3">B1</strain>
    </source>
</reference>
<dbReference type="Pfam" id="PF23859">
    <property type="entry name" value="DpdA"/>
    <property type="match status" value="1"/>
</dbReference>
<sequence>MIEIILGLPHLSAGAILDRARLLQQPVLISANALSRWTRKAGWAQWRGWKTAQLDNASGLPSVDLDSGGFVCAARYGGIPWSVDQYMALAAAYPFRRFASLDYCVEPEIARDREEILDRISRTIRANRDCRARAMDLGIIDRFMPVIQGRTPEDYERCVDALAWSLVPGTIIGVGSMCRRDIHGPEGLMAVIEHLDTILPAGIRLHAFGVKGAALPFLTAFSARVASIDSQAYGIAARRDAYRRGVPKSDIMVADHLERWLRAQQARLTEKGRTTFAPRRPILQATPTNPWDAAIAQARREIRSLIETGDLEHDALTQAWIEPWAADLMTQALSHRSHSAGALR</sequence>
<feature type="domain" description="DeoxyPurine in DNA protein A" evidence="1">
    <location>
        <begin position="63"/>
        <end position="248"/>
    </location>
</feature>
<dbReference type="PATRIC" id="fig|13690.10.peg.4917"/>